<dbReference type="PANTHER" id="PTHR33498:SF1">
    <property type="entry name" value="TRANSPOSASE FOR INSERTION SEQUENCE ELEMENT IS1557"/>
    <property type="match status" value="1"/>
</dbReference>
<sequence length="176" mass="19866">MGLRTNADTVLRELRRAPERKRKPRPRVVGIDDWAIALGHQYGTIIVDMERREPIAVFAGREAIAVAAWTRAHPSIEIVARERAGAYSEAVDIALPVAKQVSDRWYLLSNLRDNVERLLYRLGPQLRQAAQQVEVGGVTLGRQGVPSHTSLRSWQRLSDQRRATRLALYERVLAAV</sequence>
<gene>
    <name evidence="2" type="ORF">RR42_m2143</name>
</gene>
<evidence type="ECO:0000259" key="1">
    <source>
        <dbReference type="Pfam" id="PF01610"/>
    </source>
</evidence>
<evidence type="ECO:0000313" key="2">
    <source>
        <dbReference type="EMBL" id="AJG19535.1"/>
    </source>
</evidence>
<proteinExistence type="predicted"/>
<evidence type="ECO:0000313" key="3">
    <source>
        <dbReference type="Proteomes" id="UP000031843"/>
    </source>
</evidence>
<accession>A0A0C4Y992</accession>
<dbReference type="KEGG" id="cbw:RR42_m2143"/>
<reference evidence="2 3" key="1">
    <citation type="journal article" date="2015" name="Genome Announc.">
        <title>Complete Genome Sequence of Cupriavidus basilensis 4G11, Isolated from the Oak Ridge Field Research Center Site.</title>
        <authorList>
            <person name="Ray J."/>
            <person name="Waters R.J."/>
            <person name="Skerker J.M."/>
            <person name="Kuehl J.V."/>
            <person name="Price M.N."/>
            <person name="Huang J."/>
            <person name="Chakraborty R."/>
            <person name="Arkin A.P."/>
            <person name="Deutschbauer A."/>
        </authorList>
    </citation>
    <scope>NUCLEOTIDE SEQUENCE [LARGE SCALE GENOMIC DNA]</scope>
    <source>
        <strain evidence="2">4G11</strain>
    </source>
</reference>
<dbReference type="PANTHER" id="PTHR33498">
    <property type="entry name" value="TRANSPOSASE FOR INSERTION SEQUENCE ELEMENT IS1557"/>
    <property type="match status" value="1"/>
</dbReference>
<feature type="domain" description="Transposase IS204/IS1001/IS1096/IS1165 DDE" evidence="1">
    <location>
        <begin position="29"/>
        <end position="129"/>
    </location>
</feature>
<dbReference type="EMBL" id="CP010536">
    <property type="protein sequence ID" value="AJG19535.1"/>
    <property type="molecule type" value="Genomic_DNA"/>
</dbReference>
<keyword evidence="3" id="KW-1185">Reference proteome</keyword>
<protein>
    <submittedName>
        <fullName evidence="2">Mobile element protein</fullName>
    </submittedName>
</protein>
<organism evidence="2 3">
    <name type="scientific">Cupriavidus basilensis</name>
    <dbReference type="NCBI Taxonomy" id="68895"/>
    <lineage>
        <taxon>Bacteria</taxon>
        <taxon>Pseudomonadati</taxon>
        <taxon>Pseudomonadota</taxon>
        <taxon>Betaproteobacteria</taxon>
        <taxon>Burkholderiales</taxon>
        <taxon>Burkholderiaceae</taxon>
        <taxon>Cupriavidus</taxon>
    </lineage>
</organism>
<dbReference type="InterPro" id="IPR002560">
    <property type="entry name" value="Transposase_DDE"/>
</dbReference>
<name>A0A0C4Y992_9BURK</name>
<dbReference type="InterPro" id="IPR047951">
    <property type="entry name" value="Transpos_ISL3"/>
</dbReference>
<dbReference type="AlphaFoldDB" id="A0A0C4Y992"/>
<dbReference type="Proteomes" id="UP000031843">
    <property type="component" value="Chromosome main"/>
</dbReference>
<dbReference type="STRING" id="68895.RR42_m2143"/>
<dbReference type="Pfam" id="PF01610">
    <property type="entry name" value="DDE_Tnp_ISL3"/>
    <property type="match status" value="1"/>
</dbReference>